<comment type="similarity">
    <text evidence="1">Belongs to the ABC transporter superfamily.</text>
</comment>
<dbReference type="GO" id="GO:0005524">
    <property type="term" value="F:ATP binding"/>
    <property type="evidence" value="ECO:0007669"/>
    <property type="project" value="UniProtKB-KW"/>
</dbReference>
<evidence type="ECO:0000313" key="6">
    <source>
        <dbReference type="EMBL" id="SUY24417.1"/>
    </source>
</evidence>
<feature type="domain" description="ATPase AAA-type core" evidence="5">
    <location>
        <begin position="4"/>
        <end position="55"/>
    </location>
</feature>
<evidence type="ECO:0000256" key="4">
    <source>
        <dbReference type="ARBA" id="ARBA00022840"/>
    </source>
</evidence>
<dbReference type="InterPro" id="IPR003959">
    <property type="entry name" value="ATPase_AAA_core"/>
</dbReference>
<protein>
    <submittedName>
        <fullName evidence="6">ABC transporter ATP-binding protein</fullName>
        <ecNumber evidence="6">3.6.3.-</ecNumber>
    </submittedName>
</protein>
<accession>A0A381IBE7</accession>
<organism evidence="6">
    <name type="scientific">Clostridioides difficile</name>
    <name type="common">Peptoclostridium difficile</name>
    <dbReference type="NCBI Taxonomy" id="1496"/>
    <lineage>
        <taxon>Bacteria</taxon>
        <taxon>Bacillati</taxon>
        <taxon>Bacillota</taxon>
        <taxon>Clostridia</taxon>
        <taxon>Peptostreptococcales</taxon>
        <taxon>Peptostreptococcaceae</taxon>
        <taxon>Clostridioides</taxon>
    </lineage>
</organism>
<evidence type="ECO:0000256" key="2">
    <source>
        <dbReference type="ARBA" id="ARBA00022448"/>
    </source>
</evidence>
<evidence type="ECO:0000259" key="5">
    <source>
        <dbReference type="Pfam" id="PF13304"/>
    </source>
</evidence>
<dbReference type="AlphaFoldDB" id="A0A381IBE7"/>
<keyword evidence="6" id="KW-0378">Hydrolase</keyword>
<evidence type="ECO:0000256" key="1">
    <source>
        <dbReference type="ARBA" id="ARBA00005417"/>
    </source>
</evidence>
<name>A0A381IBE7_CLODI</name>
<keyword evidence="4 6" id="KW-0067">ATP-binding</keyword>
<dbReference type="EC" id="3.6.3.-" evidence="6"/>
<dbReference type="EMBL" id="UFWD01000001">
    <property type="protein sequence ID" value="SUY24417.1"/>
    <property type="molecule type" value="Genomic_DNA"/>
</dbReference>
<keyword evidence="3" id="KW-0547">Nucleotide-binding</keyword>
<dbReference type="PANTHER" id="PTHR42711:SF5">
    <property type="entry name" value="ABC TRANSPORTER ATP-BINDING PROTEIN NATA"/>
    <property type="match status" value="1"/>
</dbReference>
<dbReference type="InterPro" id="IPR050763">
    <property type="entry name" value="ABC_transporter_ATP-binding"/>
</dbReference>
<sequence>MKSRLNFIKALLHNPDILFLDEPTSGLDPSNSKVMKDIILSEKSKGKTIILTTHNM</sequence>
<dbReference type="Pfam" id="PF13304">
    <property type="entry name" value="AAA_21"/>
    <property type="match status" value="1"/>
</dbReference>
<dbReference type="PANTHER" id="PTHR42711">
    <property type="entry name" value="ABC TRANSPORTER ATP-BINDING PROTEIN"/>
    <property type="match status" value="1"/>
</dbReference>
<dbReference type="InterPro" id="IPR027417">
    <property type="entry name" value="P-loop_NTPase"/>
</dbReference>
<dbReference type="Gene3D" id="3.40.50.300">
    <property type="entry name" value="P-loop containing nucleotide triphosphate hydrolases"/>
    <property type="match status" value="1"/>
</dbReference>
<gene>
    <name evidence="6" type="ORF">NCTC13307_02264</name>
</gene>
<dbReference type="SUPFAM" id="SSF52540">
    <property type="entry name" value="P-loop containing nucleoside triphosphate hydrolases"/>
    <property type="match status" value="1"/>
</dbReference>
<keyword evidence="2" id="KW-0813">Transport</keyword>
<dbReference type="GO" id="GO:0016887">
    <property type="term" value="F:ATP hydrolysis activity"/>
    <property type="evidence" value="ECO:0007669"/>
    <property type="project" value="InterPro"/>
</dbReference>
<evidence type="ECO:0000256" key="3">
    <source>
        <dbReference type="ARBA" id="ARBA00022741"/>
    </source>
</evidence>
<proteinExistence type="inferred from homology"/>
<reference evidence="6" key="1">
    <citation type="submission" date="2018-06" db="EMBL/GenBank/DDBJ databases">
        <authorList>
            <consortium name="Pathogen Informatics"/>
            <person name="Doyle S."/>
        </authorList>
    </citation>
    <scope>NUCLEOTIDE SEQUENCE</scope>
    <source>
        <strain evidence="6">NCTC13307</strain>
    </source>
</reference>